<evidence type="ECO:0000313" key="2">
    <source>
        <dbReference type="EMBL" id="MCO1660673.1"/>
    </source>
</evidence>
<proteinExistence type="predicted"/>
<protein>
    <recommendedName>
        <fullName evidence="4">SH3 domain-containing protein</fullName>
    </recommendedName>
</protein>
<gene>
    <name evidence="2" type="ORF">KDL28_37050</name>
</gene>
<keyword evidence="3" id="KW-1185">Reference proteome</keyword>
<reference evidence="2" key="1">
    <citation type="submission" date="2021-04" db="EMBL/GenBank/DDBJ databases">
        <title>Pseudonocardia sp. nov., isolated from sandy soil of mangrove forest.</title>
        <authorList>
            <person name="Zan Z."/>
            <person name="Huang R."/>
            <person name="Liu W."/>
        </authorList>
    </citation>
    <scope>NUCLEOTIDE SEQUENCE</scope>
    <source>
        <strain evidence="2">S2-4</strain>
    </source>
</reference>
<feature type="signal peptide" evidence="1">
    <location>
        <begin position="1"/>
        <end position="20"/>
    </location>
</feature>
<keyword evidence="1" id="KW-0732">Signal</keyword>
<name>A0ABT1ACE6_9PSEU</name>
<organism evidence="2 3">
    <name type="scientific">Pseudonocardia humida</name>
    <dbReference type="NCBI Taxonomy" id="2800819"/>
    <lineage>
        <taxon>Bacteria</taxon>
        <taxon>Bacillati</taxon>
        <taxon>Actinomycetota</taxon>
        <taxon>Actinomycetes</taxon>
        <taxon>Pseudonocardiales</taxon>
        <taxon>Pseudonocardiaceae</taxon>
        <taxon>Pseudonocardia</taxon>
    </lineage>
</organism>
<accession>A0ABT1ACE6</accession>
<dbReference type="EMBL" id="JAGSOV010000089">
    <property type="protein sequence ID" value="MCO1660673.1"/>
    <property type="molecule type" value="Genomic_DNA"/>
</dbReference>
<evidence type="ECO:0000313" key="3">
    <source>
        <dbReference type="Proteomes" id="UP001165283"/>
    </source>
</evidence>
<evidence type="ECO:0000256" key="1">
    <source>
        <dbReference type="SAM" id="SignalP"/>
    </source>
</evidence>
<sequence length="127" mass="12567">MGLAAGAAAAAMVLAGLVPAESAPASAAASGGGAGCRVSYEAVETVKVHATGDGIPPENRSELNDGRVIGLLLKGQRACTNRLDGSVLGATYHVGGACSPTTNDQWSVVRFRGAQGWVPTSCGEVSG</sequence>
<dbReference type="Proteomes" id="UP001165283">
    <property type="component" value="Unassembled WGS sequence"/>
</dbReference>
<evidence type="ECO:0008006" key="4">
    <source>
        <dbReference type="Google" id="ProtNLM"/>
    </source>
</evidence>
<dbReference type="RefSeq" id="WP_252446214.1">
    <property type="nucleotide sequence ID" value="NZ_JAGSOV010000089.1"/>
</dbReference>
<feature type="chain" id="PRO_5046662820" description="SH3 domain-containing protein" evidence="1">
    <location>
        <begin position="21"/>
        <end position="127"/>
    </location>
</feature>
<comment type="caution">
    <text evidence="2">The sequence shown here is derived from an EMBL/GenBank/DDBJ whole genome shotgun (WGS) entry which is preliminary data.</text>
</comment>